<dbReference type="PANTHER" id="PTHR42923">
    <property type="entry name" value="PROTOPORPHYRINOGEN OXIDASE"/>
    <property type="match status" value="1"/>
</dbReference>
<evidence type="ECO:0000256" key="10">
    <source>
        <dbReference type="ARBA" id="ARBA00047554"/>
    </source>
</evidence>
<evidence type="ECO:0000259" key="12">
    <source>
        <dbReference type="Pfam" id="PF01593"/>
    </source>
</evidence>
<evidence type="ECO:0000256" key="1">
    <source>
        <dbReference type="ARBA" id="ARBA00002600"/>
    </source>
</evidence>
<dbReference type="InterPro" id="IPR036188">
    <property type="entry name" value="FAD/NAD-bd_sf"/>
</dbReference>
<dbReference type="NCBIfam" id="TIGR00562">
    <property type="entry name" value="proto_IX_ox"/>
    <property type="match status" value="1"/>
</dbReference>
<proteinExistence type="inferred from homology"/>
<comment type="pathway">
    <text evidence="2 11">Porphyrin-containing compound metabolism; protoporphyrin-IX biosynthesis; protoporphyrin-IX from protoporphyrinogen-IX: step 1/1.</text>
</comment>
<keyword evidence="8 11" id="KW-0350">Heme biosynthesis</keyword>
<dbReference type="InterPro" id="IPR002937">
    <property type="entry name" value="Amino_oxidase"/>
</dbReference>
<comment type="subcellular location">
    <subcellularLocation>
        <location evidence="11">Mitochondrion inner membrane</location>
    </subcellularLocation>
</comment>
<dbReference type="GO" id="GO:0004729">
    <property type="term" value="F:oxygen-dependent protoporphyrinogen oxidase activity"/>
    <property type="evidence" value="ECO:0007669"/>
    <property type="project" value="UniProtKB-UniRule"/>
</dbReference>
<dbReference type="AlphaFoldDB" id="A0A9D4NUB6"/>
<dbReference type="PANTHER" id="PTHR42923:SF3">
    <property type="entry name" value="PROTOPORPHYRINOGEN OXIDASE"/>
    <property type="match status" value="1"/>
</dbReference>
<protein>
    <recommendedName>
        <fullName evidence="4 11">Protoporphyrinogen oxidase</fullName>
        <ecNumber evidence="4 11">1.3.3.4</ecNumber>
    </recommendedName>
</protein>
<comment type="cofactor">
    <cofactor evidence="11">
        <name>FAD</name>
        <dbReference type="ChEBI" id="CHEBI:57692"/>
    </cofactor>
    <text evidence="11">Binds 1 FAD per subunit.</text>
</comment>
<feature type="domain" description="Amine oxidase" evidence="12">
    <location>
        <begin position="12"/>
        <end position="488"/>
    </location>
</feature>
<dbReference type="Gene3D" id="3.50.50.60">
    <property type="entry name" value="FAD/NAD(P)-binding domain"/>
    <property type="match status" value="1"/>
</dbReference>
<dbReference type="Proteomes" id="UP000828236">
    <property type="component" value="Unassembled WGS sequence"/>
</dbReference>
<dbReference type="InterPro" id="IPR050464">
    <property type="entry name" value="Zeta_carotene_desat/Oxidored"/>
</dbReference>
<evidence type="ECO:0000256" key="8">
    <source>
        <dbReference type="ARBA" id="ARBA00023133"/>
    </source>
</evidence>
<organism evidence="13">
    <name type="scientific">Dermatophagoides farinae</name>
    <name type="common">American house dust mite</name>
    <dbReference type="NCBI Taxonomy" id="6954"/>
    <lineage>
        <taxon>Eukaryota</taxon>
        <taxon>Metazoa</taxon>
        <taxon>Ecdysozoa</taxon>
        <taxon>Arthropoda</taxon>
        <taxon>Chelicerata</taxon>
        <taxon>Arachnida</taxon>
        <taxon>Acari</taxon>
        <taxon>Acariformes</taxon>
        <taxon>Sarcoptiformes</taxon>
        <taxon>Astigmata</taxon>
        <taxon>Psoroptidia</taxon>
        <taxon>Analgoidea</taxon>
        <taxon>Pyroglyphidae</taxon>
        <taxon>Dermatophagoidinae</taxon>
        <taxon>Dermatophagoides</taxon>
    </lineage>
</organism>
<evidence type="ECO:0000256" key="11">
    <source>
        <dbReference type="RuleBase" id="RU367069"/>
    </source>
</evidence>
<accession>A0A9D4NUB6</accession>
<comment type="caution">
    <text evidence="13">The sequence shown here is derived from an EMBL/GenBank/DDBJ whole genome shotgun (WGS) entry which is preliminary data.</text>
</comment>
<evidence type="ECO:0000256" key="2">
    <source>
        <dbReference type="ARBA" id="ARBA00005073"/>
    </source>
</evidence>
<evidence type="ECO:0000256" key="7">
    <source>
        <dbReference type="ARBA" id="ARBA00023002"/>
    </source>
</evidence>
<keyword evidence="7 11" id="KW-0560">Oxidoreductase</keyword>
<evidence type="ECO:0000256" key="6">
    <source>
        <dbReference type="ARBA" id="ARBA00022827"/>
    </source>
</evidence>
<name>A0A9D4NUB6_DERFA</name>
<dbReference type="Pfam" id="PF01593">
    <property type="entry name" value="Amino_oxidase"/>
    <property type="match status" value="1"/>
</dbReference>
<dbReference type="EMBL" id="SDOV01000007">
    <property type="protein sequence ID" value="KAH7638819.1"/>
    <property type="molecule type" value="Genomic_DNA"/>
</dbReference>
<dbReference type="GO" id="GO:0006782">
    <property type="term" value="P:protoporphyrinogen IX biosynthetic process"/>
    <property type="evidence" value="ECO:0007669"/>
    <property type="project" value="UniProtKB-UniRule"/>
</dbReference>
<keyword evidence="9 11" id="KW-0627">Porphyrin biosynthesis</keyword>
<gene>
    <name evidence="13" type="ORF">HUG17_2852</name>
</gene>
<sequence length="496" mass="56353">MPKSIAILGGGISGLSAAYYLLEKSIQNSARIGKIYLFEQQSRVGGWLRSKPIHQNADDDEHFELGPRTISLNSYAGINCLSLVNSIGLAEQIKSVSKQSKSFKRRYVVIGGQLRLLPNSLSDLFIQRPPFKPFVYYLWNDIRQPPVQIYDPITDDISVDDFFRQRFGEDIARYLINPLCMGITGGDSRTLSMRSIFTSMFQKEQKYGSVVKSMLKNKDDIFQELRDDSLVQQSINEKWAVFSFQNGIESLPKRLSSLLMEKFPSQIELMLDTKVNGIEFPRSDKCLINIVHKQRSVDKIQVDHCFSSIPAIHLAPLLQSSSNLSELKSTLLSIKTIHMAVVCMQFDAEIIPSDMGFGFLVPATENSQILGVTFDSCIFPESRTKLTVMLGGYMFEKLFGHPDQMVDHDQIIDISLQALKTYMKINELPCNVHVAIHKDCIPQYTVGHQNRLKKIEKEIQNLPLSLLGASYYGFSVPDTILQARRESELWHRQQRI</sequence>
<dbReference type="SUPFAM" id="SSF54373">
    <property type="entry name" value="FAD-linked reductases, C-terminal domain"/>
    <property type="match status" value="1"/>
</dbReference>
<evidence type="ECO:0000313" key="13">
    <source>
        <dbReference type="EMBL" id="KAH7638819.1"/>
    </source>
</evidence>
<evidence type="ECO:0000256" key="3">
    <source>
        <dbReference type="ARBA" id="ARBA00010551"/>
    </source>
</evidence>
<comment type="catalytic activity">
    <reaction evidence="10 11">
        <text>protoporphyrinogen IX + 3 O2 = protoporphyrin IX + 3 H2O2</text>
        <dbReference type="Rhea" id="RHEA:25576"/>
        <dbReference type="ChEBI" id="CHEBI:15379"/>
        <dbReference type="ChEBI" id="CHEBI:16240"/>
        <dbReference type="ChEBI" id="CHEBI:57306"/>
        <dbReference type="ChEBI" id="CHEBI:57307"/>
        <dbReference type="EC" id="1.3.3.4"/>
    </reaction>
</comment>
<comment type="function">
    <text evidence="1 11">Catalyzes the 6-electron oxidation of protoporphyrinogen-IX to form protoporphyrin-IX.</text>
</comment>
<evidence type="ECO:0000256" key="9">
    <source>
        <dbReference type="ARBA" id="ARBA00023244"/>
    </source>
</evidence>
<reference evidence="13" key="1">
    <citation type="submission" date="2020-06" db="EMBL/GenBank/DDBJ databases">
        <authorList>
            <person name="Ji K."/>
            <person name="Li J."/>
        </authorList>
    </citation>
    <scope>NUCLEOTIDE SEQUENCE</scope>
    <source>
        <strain evidence="13">JKM2019</strain>
        <tissue evidence="13">Whole body</tissue>
    </source>
</reference>
<dbReference type="SUPFAM" id="SSF51905">
    <property type="entry name" value="FAD/NAD(P)-binding domain"/>
    <property type="match status" value="1"/>
</dbReference>
<evidence type="ECO:0000256" key="4">
    <source>
        <dbReference type="ARBA" id="ARBA00012867"/>
    </source>
</evidence>
<comment type="similarity">
    <text evidence="3 11">Belongs to the protoporphyrinogen/coproporphyrinogen oxidase family. Protoporphyrinogen oxidase subfamily.</text>
</comment>
<keyword evidence="6 11" id="KW-0274">FAD</keyword>
<reference evidence="13" key="2">
    <citation type="journal article" date="2021" name="World Allergy Organ. J.">
        <title>Chromosome-level assembly of Dermatophagoides farinae genome and transcriptome reveals two novel allergens Der f 37 and Der f 39.</title>
        <authorList>
            <person name="Chen J."/>
            <person name="Cai Z."/>
            <person name="Fan D."/>
            <person name="Hu J."/>
            <person name="Hou Y."/>
            <person name="He Y."/>
            <person name="Zhang Z."/>
            <person name="Zhao Z."/>
            <person name="Gao P."/>
            <person name="Hu W."/>
            <person name="Sun J."/>
            <person name="Li J."/>
            <person name="Ji K."/>
        </authorList>
    </citation>
    <scope>NUCLEOTIDE SEQUENCE</scope>
    <source>
        <strain evidence="13">JKM2019</strain>
    </source>
</reference>
<dbReference type="GO" id="GO:0005743">
    <property type="term" value="C:mitochondrial inner membrane"/>
    <property type="evidence" value="ECO:0007669"/>
    <property type="project" value="UniProtKB-SubCell"/>
</dbReference>
<keyword evidence="5 11" id="KW-0285">Flavoprotein</keyword>
<evidence type="ECO:0000256" key="5">
    <source>
        <dbReference type="ARBA" id="ARBA00022630"/>
    </source>
</evidence>
<dbReference type="EC" id="1.3.3.4" evidence="4 11"/>
<dbReference type="OrthoDB" id="419752at2759"/>
<dbReference type="InterPro" id="IPR004572">
    <property type="entry name" value="Protoporphyrinogen_oxidase"/>
</dbReference>